<evidence type="ECO:0000313" key="2">
    <source>
        <dbReference type="Proteomes" id="UP000036873"/>
    </source>
</evidence>
<proteinExistence type="predicted"/>
<protein>
    <submittedName>
        <fullName evidence="1">Uncharacterized protein</fullName>
    </submittedName>
</protein>
<gene>
    <name evidence="1" type="ORF">AKG39_01090</name>
</gene>
<sequence length="266" mass="31079">MVNDDSSKMRVIPLVNGIKEDNNRLMYLLNMMRDGYQNNRWKNQETGTIQEIYCDGCDLKLKSLSPTTERLVWLVENLKKAMGNRELDPENKATKHRNELIDHESRTLLEAKTNILNYDASKNFPHKWWVLESNSQPDIFILTDKYIFVGDVKGPEEALTKSTNMDMDRLQLVREIEGAMKYEKYNYVGGKQRQIISFYIVSEDFLGRNGNKEDLQKTMNGDPSMWDNSLKHLSHQSIEEIKETYIGFTTWEDITETLGFIFTDVQ</sequence>
<dbReference type="OrthoDB" id="9921480at2"/>
<accession>A0A0L6U483</accession>
<dbReference type="RefSeq" id="WP_050738515.1">
    <property type="nucleotide sequence ID" value="NZ_LGYO01000004.1"/>
</dbReference>
<evidence type="ECO:0000313" key="1">
    <source>
        <dbReference type="EMBL" id="KNZ43329.1"/>
    </source>
</evidence>
<organism evidence="1 2">
    <name type="scientific">Acetobacterium bakii</name>
    <dbReference type="NCBI Taxonomy" id="52689"/>
    <lineage>
        <taxon>Bacteria</taxon>
        <taxon>Bacillati</taxon>
        <taxon>Bacillota</taxon>
        <taxon>Clostridia</taxon>
        <taxon>Eubacteriales</taxon>
        <taxon>Eubacteriaceae</taxon>
        <taxon>Acetobacterium</taxon>
    </lineage>
</organism>
<dbReference type="Proteomes" id="UP000036873">
    <property type="component" value="Unassembled WGS sequence"/>
</dbReference>
<dbReference type="STRING" id="52689.AKG39_01090"/>
<keyword evidence="2" id="KW-1185">Reference proteome</keyword>
<dbReference type="AlphaFoldDB" id="A0A0L6U483"/>
<reference evidence="2" key="1">
    <citation type="submission" date="2015-07" db="EMBL/GenBank/DDBJ databases">
        <title>Draft genome sequence of Acetobacterium bakii DSM 8293, a potential psychrophilic chemical producer through syngas fermentation.</title>
        <authorList>
            <person name="Song Y."/>
            <person name="Hwang S."/>
            <person name="Cho B.-K."/>
        </authorList>
    </citation>
    <scope>NUCLEOTIDE SEQUENCE [LARGE SCALE GENOMIC DNA]</scope>
    <source>
        <strain evidence="2">DSM 8239</strain>
    </source>
</reference>
<name>A0A0L6U483_9FIRM</name>
<comment type="caution">
    <text evidence="1">The sequence shown here is derived from an EMBL/GenBank/DDBJ whole genome shotgun (WGS) entry which is preliminary data.</text>
</comment>
<dbReference type="EMBL" id="LGYO01000004">
    <property type="protein sequence ID" value="KNZ43329.1"/>
    <property type="molecule type" value="Genomic_DNA"/>
</dbReference>